<sequence>MTSKNNAPITNIDGTPMVSGSGVDIKGNPFGITESSSSISTCDTDISSSFDTFDSCSSFDSGFESGFDSGFDSDF</sequence>
<evidence type="ECO:0000313" key="2">
    <source>
        <dbReference type="EMBL" id="MCL1043963.1"/>
    </source>
</evidence>
<dbReference type="EMBL" id="JAKIKU010000001">
    <property type="protein sequence ID" value="MCL1043963.1"/>
    <property type="molecule type" value="Genomic_DNA"/>
</dbReference>
<comment type="caution">
    <text evidence="2">The sequence shown here is derived from an EMBL/GenBank/DDBJ whole genome shotgun (WGS) entry which is preliminary data.</text>
</comment>
<keyword evidence="3" id="KW-1185">Reference proteome</keyword>
<reference evidence="2 3" key="1">
    <citation type="submission" date="2022-01" db="EMBL/GenBank/DDBJ databases">
        <title>Whole genome-based taxonomy of the Shewanellaceae.</title>
        <authorList>
            <person name="Martin-Rodriguez A.J."/>
        </authorList>
    </citation>
    <scope>NUCLEOTIDE SEQUENCE [LARGE SCALE GENOMIC DNA]</scope>
    <source>
        <strain evidence="2 3">DSM 24955</strain>
    </source>
</reference>
<feature type="compositionally biased region" description="Polar residues" evidence="1">
    <location>
        <begin position="1"/>
        <end position="13"/>
    </location>
</feature>
<gene>
    <name evidence="2" type="ORF">L2737_01265</name>
</gene>
<proteinExistence type="predicted"/>
<evidence type="ECO:0000256" key="1">
    <source>
        <dbReference type="SAM" id="MobiDB-lite"/>
    </source>
</evidence>
<name>A0ABT0KJE1_9GAMM</name>
<organism evidence="2 3">
    <name type="scientific">Shewanella electrodiphila</name>
    <dbReference type="NCBI Taxonomy" id="934143"/>
    <lineage>
        <taxon>Bacteria</taxon>
        <taxon>Pseudomonadati</taxon>
        <taxon>Pseudomonadota</taxon>
        <taxon>Gammaproteobacteria</taxon>
        <taxon>Alteromonadales</taxon>
        <taxon>Shewanellaceae</taxon>
        <taxon>Shewanella</taxon>
    </lineage>
</organism>
<accession>A0ABT0KJE1</accession>
<protein>
    <submittedName>
        <fullName evidence="2">Uncharacterized protein</fullName>
    </submittedName>
</protein>
<evidence type="ECO:0000313" key="3">
    <source>
        <dbReference type="Proteomes" id="UP001202134"/>
    </source>
</evidence>
<dbReference type="Proteomes" id="UP001202134">
    <property type="component" value="Unassembled WGS sequence"/>
</dbReference>
<dbReference type="RefSeq" id="WP_248954499.1">
    <property type="nucleotide sequence ID" value="NZ_JAKIKU010000001.1"/>
</dbReference>
<feature type="region of interest" description="Disordered" evidence="1">
    <location>
        <begin position="1"/>
        <end position="21"/>
    </location>
</feature>